<keyword evidence="2" id="KW-0378">Hydrolase</keyword>
<evidence type="ECO:0000313" key="3">
    <source>
        <dbReference type="Proteomes" id="UP000198215"/>
    </source>
</evidence>
<dbReference type="PANTHER" id="PTHR43194">
    <property type="entry name" value="HYDROLASE ALPHA/BETA FOLD FAMILY"/>
    <property type="match status" value="1"/>
</dbReference>
<dbReference type="EMBL" id="LT607753">
    <property type="protein sequence ID" value="SCG37502.1"/>
    <property type="molecule type" value="Genomic_DNA"/>
</dbReference>
<feature type="compositionally biased region" description="Low complexity" evidence="1">
    <location>
        <begin position="196"/>
        <end position="215"/>
    </location>
</feature>
<accession>A0A1C5GUN6</accession>
<dbReference type="Proteomes" id="UP000198215">
    <property type="component" value="Chromosome I"/>
</dbReference>
<gene>
    <name evidence="2" type="ORF">GA0070614_0401</name>
</gene>
<evidence type="ECO:0000313" key="2">
    <source>
        <dbReference type="EMBL" id="SCG37502.1"/>
    </source>
</evidence>
<keyword evidence="3" id="KW-1185">Reference proteome</keyword>
<proteinExistence type="predicted"/>
<protein>
    <submittedName>
        <fullName evidence="2">Alpha/beta hydrolase family protein</fullName>
    </submittedName>
</protein>
<dbReference type="SUPFAM" id="SSF53474">
    <property type="entry name" value="alpha/beta-Hydrolases"/>
    <property type="match status" value="1"/>
</dbReference>
<organism evidence="2 3">
    <name type="scientific">Micromonospora coxensis</name>
    <dbReference type="NCBI Taxonomy" id="356852"/>
    <lineage>
        <taxon>Bacteria</taxon>
        <taxon>Bacillati</taxon>
        <taxon>Actinomycetota</taxon>
        <taxon>Actinomycetes</taxon>
        <taxon>Micromonosporales</taxon>
        <taxon>Micromonosporaceae</taxon>
        <taxon>Micromonospora</taxon>
    </lineage>
</organism>
<dbReference type="InterPro" id="IPR029058">
    <property type="entry name" value="AB_hydrolase_fold"/>
</dbReference>
<dbReference type="GO" id="GO:0016787">
    <property type="term" value="F:hydrolase activity"/>
    <property type="evidence" value="ECO:0007669"/>
    <property type="project" value="UniProtKB-KW"/>
</dbReference>
<name>A0A1C5GUN6_9ACTN</name>
<evidence type="ECO:0000256" key="1">
    <source>
        <dbReference type="SAM" id="MobiDB-lite"/>
    </source>
</evidence>
<dbReference type="PANTHER" id="PTHR43194:SF5">
    <property type="entry name" value="PIMELOYL-[ACYL-CARRIER PROTEIN] METHYL ESTER ESTERASE"/>
    <property type="match status" value="1"/>
</dbReference>
<reference evidence="3" key="1">
    <citation type="submission" date="2016-06" db="EMBL/GenBank/DDBJ databases">
        <authorList>
            <person name="Varghese N."/>
            <person name="Submissions Spin"/>
        </authorList>
    </citation>
    <scope>NUCLEOTIDE SEQUENCE [LARGE SCALE GENOMIC DNA]</scope>
    <source>
        <strain evidence="3">DSM 45161</strain>
    </source>
</reference>
<sequence>MAATATVLAVLTGAFLVPRWVADARDDGLTVTASGYFFVGGQQVTDDTGDRTSTTWTGQAMVHQLVPAAADEPPVIMMPGLGLSSSIFLTTPDGREGWAQQAARAGHPVYVLDEPSLAVSGFDVRPFNAVAAGEAPPESQPTMSVWSEEEIWPRWGFGASPGQPYPDTRFPVQDIDQFLAALPPYWQAGAAAAGARGGATARQPTPAPSATATGTADGGGRGPGASAQEQALLALLERTGPAILLAHSAAGSAAFAVADQHPEQVVAVVAVEPVGCPTGADQVPAAPTIAVYGDRIADRRQTGRLDACRSTVGLVDAAGHPARLVYLPDEGVRGNTHLMMQDDNSDDIWRRIEDFLADS</sequence>
<dbReference type="AlphaFoldDB" id="A0A1C5GUN6"/>
<feature type="region of interest" description="Disordered" evidence="1">
    <location>
        <begin position="196"/>
        <end position="226"/>
    </location>
</feature>
<dbReference type="Gene3D" id="3.40.50.1820">
    <property type="entry name" value="alpha/beta hydrolase"/>
    <property type="match status" value="1"/>
</dbReference>
<dbReference type="InterPro" id="IPR050228">
    <property type="entry name" value="Carboxylesterase_BioH"/>
</dbReference>